<evidence type="ECO:0000313" key="3">
    <source>
        <dbReference type="Proteomes" id="UP001597525"/>
    </source>
</evidence>
<dbReference type="RefSeq" id="WP_320186484.1">
    <property type="nucleotide sequence ID" value="NZ_CP138332.1"/>
</dbReference>
<accession>A0ABW6BLX6</accession>
<comment type="caution">
    <text evidence="2">The sequence shown here is derived from an EMBL/GenBank/DDBJ whole genome shotgun (WGS) entry which is preliminary data.</text>
</comment>
<protein>
    <recommendedName>
        <fullName evidence="4">Secreted protein</fullName>
    </recommendedName>
</protein>
<evidence type="ECO:0000256" key="1">
    <source>
        <dbReference type="SAM" id="SignalP"/>
    </source>
</evidence>
<name>A0ABW6BLX6_9SPHI</name>
<reference evidence="3" key="1">
    <citation type="journal article" date="2019" name="Int. J. Syst. Evol. Microbiol.">
        <title>The Global Catalogue of Microorganisms (GCM) 10K type strain sequencing project: providing services to taxonomists for standard genome sequencing and annotation.</title>
        <authorList>
            <consortium name="The Broad Institute Genomics Platform"/>
            <consortium name="The Broad Institute Genome Sequencing Center for Infectious Disease"/>
            <person name="Wu L."/>
            <person name="Ma J."/>
        </authorList>
    </citation>
    <scope>NUCLEOTIDE SEQUENCE [LARGE SCALE GENOMIC DNA]</scope>
    <source>
        <strain evidence="3">KCTC 22814</strain>
    </source>
</reference>
<dbReference type="EMBL" id="JBHUPB010000012">
    <property type="protein sequence ID" value="MFD2969271.1"/>
    <property type="molecule type" value="Genomic_DNA"/>
</dbReference>
<gene>
    <name evidence="2" type="ORF">ACFS7Y_17890</name>
</gene>
<organism evidence="2 3">
    <name type="scientific">Sphingobacterium bambusae</name>
    <dbReference type="NCBI Taxonomy" id="662858"/>
    <lineage>
        <taxon>Bacteria</taxon>
        <taxon>Pseudomonadati</taxon>
        <taxon>Bacteroidota</taxon>
        <taxon>Sphingobacteriia</taxon>
        <taxon>Sphingobacteriales</taxon>
        <taxon>Sphingobacteriaceae</taxon>
        <taxon>Sphingobacterium</taxon>
    </lineage>
</organism>
<dbReference type="Proteomes" id="UP001597525">
    <property type="component" value="Unassembled WGS sequence"/>
</dbReference>
<feature type="chain" id="PRO_5045576824" description="Secreted protein" evidence="1">
    <location>
        <begin position="20"/>
        <end position="211"/>
    </location>
</feature>
<keyword evidence="1" id="KW-0732">Signal</keyword>
<proteinExistence type="predicted"/>
<evidence type="ECO:0000313" key="2">
    <source>
        <dbReference type="EMBL" id="MFD2969271.1"/>
    </source>
</evidence>
<sequence>MHKFFLLLCATLLAQVPHAQEAQLGQQREIALYKAVVKCARETVTGILQQVTPEAVTIQTYDGSRTIPSTSIKSVKVKFDKKKNVPIFRNLAQGGLDAIVDPAYTSSRQNLNLNPYGQPMIDEDGEEDTPLADRILLGGAMIAGAVLGNEVAKIIPAATIETFRIRYSKERYQGLYKELSMYSVFLQSSADYEQILKEKLKRAMEANKLQI</sequence>
<feature type="signal peptide" evidence="1">
    <location>
        <begin position="1"/>
        <end position="19"/>
    </location>
</feature>
<evidence type="ECO:0008006" key="4">
    <source>
        <dbReference type="Google" id="ProtNLM"/>
    </source>
</evidence>
<keyword evidence="3" id="KW-1185">Reference proteome</keyword>